<keyword evidence="2" id="KW-1185">Reference proteome</keyword>
<keyword evidence="1" id="KW-0472">Membrane</keyword>
<dbReference type="WBParaSite" id="L893_g15456.t1">
    <property type="protein sequence ID" value="L893_g15456.t1"/>
    <property type="gene ID" value="L893_g15456"/>
</dbReference>
<protein>
    <submittedName>
        <fullName evidence="3">Aa_trans domain-containing protein</fullName>
    </submittedName>
</protein>
<keyword evidence="1" id="KW-0812">Transmembrane</keyword>
<dbReference type="Proteomes" id="UP000095287">
    <property type="component" value="Unplaced"/>
</dbReference>
<proteinExistence type="predicted"/>
<feature type="transmembrane region" description="Helical" evidence="1">
    <location>
        <begin position="26"/>
        <end position="51"/>
    </location>
</feature>
<keyword evidence="1" id="KW-1133">Transmembrane helix</keyword>
<name>A0A1I7YEZ5_9BILA</name>
<sequence length="69" mass="7361">MLASLVVSVGLVYVFTNVVGPSEPGLLGVIRCFATAILFVCVYGAHIVFLVQEMVRQGSSESGVSMRRV</sequence>
<evidence type="ECO:0000313" key="3">
    <source>
        <dbReference type="WBParaSite" id="L893_g15456.t1"/>
    </source>
</evidence>
<evidence type="ECO:0000313" key="2">
    <source>
        <dbReference type="Proteomes" id="UP000095287"/>
    </source>
</evidence>
<dbReference type="AlphaFoldDB" id="A0A1I7YEZ5"/>
<evidence type="ECO:0000256" key="1">
    <source>
        <dbReference type="SAM" id="Phobius"/>
    </source>
</evidence>
<accession>A0A1I7YEZ5</accession>
<organism evidence="2 3">
    <name type="scientific">Steinernema glaseri</name>
    <dbReference type="NCBI Taxonomy" id="37863"/>
    <lineage>
        <taxon>Eukaryota</taxon>
        <taxon>Metazoa</taxon>
        <taxon>Ecdysozoa</taxon>
        <taxon>Nematoda</taxon>
        <taxon>Chromadorea</taxon>
        <taxon>Rhabditida</taxon>
        <taxon>Tylenchina</taxon>
        <taxon>Panagrolaimomorpha</taxon>
        <taxon>Strongyloidoidea</taxon>
        <taxon>Steinernematidae</taxon>
        <taxon>Steinernema</taxon>
    </lineage>
</organism>
<reference evidence="3" key="1">
    <citation type="submission" date="2016-11" db="UniProtKB">
        <authorList>
            <consortium name="WormBaseParasite"/>
        </authorList>
    </citation>
    <scope>IDENTIFICATION</scope>
</reference>